<comment type="caution">
    <text evidence="1">The sequence shown here is derived from an EMBL/GenBank/DDBJ whole genome shotgun (WGS) entry which is preliminary data.</text>
</comment>
<sequence>MKTTSLPFSNQGEDQLSWFSTSNGYFKLKQAYRLANWGDNNMVRQQFKGDWVWKVVTFPKIKCFLWQCCHQSIPVSRPREEKPIGECTTLLGLVGLWAEDPD</sequence>
<proteinExistence type="predicted"/>
<protein>
    <recommendedName>
        <fullName evidence="3">Reverse transcriptase zinc-binding domain-containing protein</fullName>
    </recommendedName>
</protein>
<evidence type="ECO:0000313" key="2">
    <source>
        <dbReference type="Proteomes" id="UP000237347"/>
    </source>
</evidence>
<dbReference type="Proteomes" id="UP000237347">
    <property type="component" value="Unassembled WGS sequence"/>
</dbReference>
<keyword evidence="2" id="KW-1185">Reference proteome</keyword>
<evidence type="ECO:0008006" key="3">
    <source>
        <dbReference type="Google" id="ProtNLM"/>
    </source>
</evidence>
<reference evidence="1 2" key="1">
    <citation type="journal article" date="2018" name="Sci. Data">
        <title>The draft genome sequence of cork oak.</title>
        <authorList>
            <person name="Ramos A.M."/>
            <person name="Usie A."/>
            <person name="Barbosa P."/>
            <person name="Barros P.M."/>
            <person name="Capote T."/>
            <person name="Chaves I."/>
            <person name="Simoes F."/>
            <person name="Abreu I."/>
            <person name="Carrasquinho I."/>
            <person name="Faro C."/>
            <person name="Guimaraes J.B."/>
            <person name="Mendonca D."/>
            <person name="Nobrega F."/>
            <person name="Rodrigues L."/>
            <person name="Saibo N.J.M."/>
            <person name="Varela M.C."/>
            <person name="Egas C."/>
            <person name="Matos J."/>
            <person name="Miguel C.M."/>
            <person name="Oliveira M.M."/>
            <person name="Ricardo C.P."/>
            <person name="Goncalves S."/>
        </authorList>
    </citation>
    <scope>NUCLEOTIDE SEQUENCE [LARGE SCALE GENOMIC DNA]</scope>
    <source>
        <strain evidence="2">cv. HL8</strain>
    </source>
</reference>
<dbReference type="EMBL" id="PKMF04000074">
    <property type="protein sequence ID" value="KAK7852577.1"/>
    <property type="molecule type" value="Genomic_DNA"/>
</dbReference>
<gene>
    <name evidence="1" type="ORF">CFP56_038538</name>
</gene>
<accession>A0AAW0LND6</accession>
<dbReference type="AlphaFoldDB" id="A0AAW0LND6"/>
<name>A0AAW0LND6_QUESU</name>
<organism evidence="1 2">
    <name type="scientific">Quercus suber</name>
    <name type="common">Cork oak</name>
    <dbReference type="NCBI Taxonomy" id="58331"/>
    <lineage>
        <taxon>Eukaryota</taxon>
        <taxon>Viridiplantae</taxon>
        <taxon>Streptophyta</taxon>
        <taxon>Embryophyta</taxon>
        <taxon>Tracheophyta</taxon>
        <taxon>Spermatophyta</taxon>
        <taxon>Magnoliopsida</taxon>
        <taxon>eudicotyledons</taxon>
        <taxon>Gunneridae</taxon>
        <taxon>Pentapetalae</taxon>
        <taxon>rosids</taxon>
        <taxon>fabids</taxon>
        <taxon>Fagales</taxon>
        <taxon>Fagaceae</taxon>
        <taxon>Quercus</taxon>
    </lineage>
</organism>
<evidence type="ECO:0000313" key="1">
    <source>
        <dbReference type="EMBL" id="KAK7852577.1"/>
    </source>
</evidence>